<gene>
    <name evidence="1" type="ORF">QLX08_000264</name>
</gene>
<sequence>MFGNRLVTNNWERRRRQEFPVVALMGVKRKSAGESGTTEILTGGSRKMVAFLWPGRPLKNLCPEKNTSRVLSRTLQYRRKNRRDDDRRGLYGANERRLCAAVAAAVPDFQRWAGSTTAA</sequence>
<dbReference type="Proteomes" id="UP001432146">
    <property type="component" value="Unassembled WGS sequence"/>
</dbReference>
<comment type="caution">
    <text evidence="1">The sequence shown here is derived from an EMBL/GenBank/DDBJ whole genome shotgun (WGS) entry which is preliminary data.</text>
</comment>
<dbReference type="EMBL" id="JAWNGG020000003">
    <property type="protein sequence ID" value="KAK9310530.1"/>
    <property type="molecule type" value="Genomic_DNA"/>
</dbReference>
<keyword evidence="2" id="KW-1185">Reference proteome</keyword>
<dbReference type="AlphaFoldDB" id="A0AAW1AK85"/>
<reference evidence="1 2" key="1">
    <citation type="submission" date="2024-05" db="EMBL/GenBank/DDBJ databases">
        <title>The nuclear and mitochondrial genome assemblies of Tetragonisca angustula (Apidae: Meliponini), a tiny yet remarkable pollinator in the Neotropics.</title>
        <authorList>
            <person name="Ferrari R."/>
            <person name="Ricardo P.C."/>
            <person name="Dias F.C."/>
            <person name="Araujo N.S."/>
            <person name="Soares D.O."/>
            <person name="Zhou Q.-S."/>
            <person name="Zhu C.-D."/>
            <person name="Coutinho L."/>
            <person name="Airas M.C."/>
            <person name="Batista T.M."/>
        </authorList>
    </citation>
    <scope>NUCLEOTIDE SEQUENCE [LARGE SCALE GENOMIC DNA]</scope>
    <source>
        <strain evidence="1">ASF017062</strain>
        <tissue evidence="1">Abdomen</tissue>
    </source>
</reference>
<evidence type="ECO:0000313" key="1">
    <source>
        <dbReference type="EMBL" id="KAK9310530.1"/>
    </source>
</evidence>
<name>A0AAW1AK85_9HYME</name>
<organism evidence="1 2">
    <name type="scientific">Tetragonisca angustula</name>
    <dbReference type="NCBI Taxonomy" id="166442"/>
    <lineage>
        <taxon>Eukaryota</taxon>
        <taxon>Metazoa</taxon>
        <taxon>Ecdysozoa</taxon>
        <taxon>Arthropoda</taxon>
        <taxon>Hexapoda</taxon>
        <taxon>Insecta</taxon>
        <taxon>Pterygota</taxon>
        <taxon>Neoptera</taxon>
        <taxon>Endopterygota</taxon>
        <taxon>Hymenoptera</taxon>
        <taxon>Apocrita</taxon>
        <taxon>Aculeata</taxon>
        <taxon>Apoidea</taxon>
        <taxon>Anthophila</taxon>
        <taxon>Apidae</taxon>
        <taxon>Tetragonisca</taxon>
    </lineage>
</organism>
<protein>
    <submittedName>
        <fullName evidence="1">Uncharacterized protein</fullName>
    </submittedName>
</protein>
<proteinExistence type="predicted"/>
<accession>A0AAW1AK85</accession>
<evidence type="ECO:0000313" key="2">
    <source>
        <dbReference type="Proteomes" id="UP001432146"/>
    </source>
</evidence>